<accession>A0A4C1YLI0</accession>
<comment type="caution">
    <text evidence="1">The sequence shown here is derived from an EMBL/GenBank/DDBJ whole genome shotgun (WGS) entry which is preliminary data.</text>
</comment>
<keyword evidence="2" id="KW-1185">Reference proteome</keyword>
<dbReference type="Proteomes" id="UP000299102">
    <property type="component" value="Unassembled WGS sequence"/>
</dbReference>
<sequence length="129" mass="14342">MAPDSNSGMDRDEIIFDREIARYKVACSNPSCLQFRPQSAALGYVPISLHRFNYESGSASVVEAVSFSFRITVSLSVVIRPWQCLDLDTFGFESDSVFRFDLGPAFGFHVATATSVKTVSQRANISIRY</sequence>
<name>A0A4C1YLI0_EUMVA</name>
<organism evidence="1 2">
    <name type="scientific">Eumeta variegata</name>
    <name type="common">Bagworm moth</name>
    <name type="synonym">Eumeta japonica</name>
    <dbReference type="NCBI Taxonomy" id="151549"/>
    <lineage>
        <taxon>Eukaryota</taxon>
        <taxon>Metazoa</taxon>
        <taxon>Ecdysozoa</taxon>
        <taxon>Arthropoda</taxon>
        <taxon>Hexapoda</taxon>
        <taxon>Insecta</taxon>
        <taxon>Pterygota</taxon>
        <taxon>Neoptera</taxon>
        <taxon>Endopterygota</taxon>
        <taxon>Lepidoptera</taxon>
        <taxon>Glossata</taxon>
        <taxon>Ditrysia</taxon>
        <taxon>Tineoidea</taxon>
        <taxon>Psychidae</taxon>
        <taxon>Oiketicinae</taxon>
        <taxon>Eumeta</taxon>
    </lineage>
</organism>
<dbReference type="AlphaFoldDB" id="A0A4C1YLI0"/>
<protein>
    <submittedName>
        <fullName evidence="1">Uncharacterized protein</fullName>
    </submittedName>
</protein>
<evidence type="ECO:0000313" key="1">
    <source>
        <dbReference type="EMBL" id="GBP76998.1"/>
    </source>
</evidence>
<gene>
    <name evidence="1" type="ORF">EVAR_57679_1</name>
</gene>
<proteinExistence type="predicted"/>
<dbReference type="EMBL" id="BGZK01001313">
    <property type="protein sequence ID" value="GBP76998.1"/>
    <property type="molecule type" value="Genomic_DNA"/>
</dbReference>
<reference evidence="1 2" key="1">
    <citation type="journal article" date="2019" name="Commun. Biol.">
        <title>The bagworm genome reveals a unique fibroin gene that provides high tensile strength.</title>
        <authorList>
            <person name="Kono N."/>
            <person name="Nakamura H."/>
            <person name="Ohtoshi R."/>
            <person name="Tomita M."/>
            <person name="Numata K."/>
            <person name="Arakawa K."/>
        </authorList>
    </citation>
    <scope>NUCLEOTIDE SEQUENCE [LARGE SCALE GENOMIC DNA]</scope>
</reference>
<evidence type="ECO:0000313" key="2">
    <source>
        <dbReference type="Proteomes" id="UP000299102"/>
    </source>
</evidence>